<dbReference type="GO" id="GO:0032259">
    <property type="term" value="P:methylation"/>
    <property type="evidence" value="ECO:0007669"/>
    <property type="project" value="UniProtKB-KW"/>
</dbReference>
<sequence>MSEIKPKLTAGELFAGYGGLALAVEQSLNARTEWVCEFEEAPSKILAKHFPSAPNFRDVTAVDWETIPHVDIISGGSPCQDVSLAGSRRGMTEGTRSNLWVSMREAIKTIRPRLVVWENVKGVRSAKASSDLEQCPGCMGEDGRKGNAEPALRALGRVLGDLASIGYSAQWRSIRASDIGAPHRRERVFILAWRNDLYTYKEKSQEKGLAGAYETWKENKSYLMPTPNTMDSLNWRDGEARIKALKRGREDRKPSKRTGNLREEVHFNFHEYIPAVEHWERVTGNKAPLPTKLSESGRPLLNPEFSEWMMGLPKGWITNQDLAFTRSQQFKAIGNGVVPQQAAAAIAEMAANLEEIKETRGNEHE</sequence>
<dbReference type="GO" id="GO:0003886">
    <property type="term" value="F:DNA (cytosine-5-)-methyltransferase activity"/>
    <property type="evidence" value="ECO:0007669"/>
    <property type="project" value="UniProtKB-EC"/>
</dbReference>
<dbReference type="GO" id="GO:0044027">
    <property type="term" value="P:negative regulation of gene expression via chromosomal CpG island methylation"/>
    <property type="evidence" value="ECO:0007669"/>
    <property type="project" value="TreeGrafter"/>
</dbReference>
<dbReference type="PRINTS" id="PR00105">
    <property type="entry name" value="C5METTRFRASE"/>
</dbReference>
<comment type="similarity">
    <text evidence="5 6">Belongs to the class I-like SAM-binding methyltransferase superfamily. C5-methyltransferase family.</text>
</comment>
<dbReference type="EMBL" id="MK061416">
    <property type="protein sequence ID" value="AZF88223.1"/>
    <property type="molecule type" value="Genomic_DNA"/>
</dbReference>
<name>A0A5K7NMX9_9CAUD</name>
<dbReference type="KEGG" id="vg:80020171"/>
<proteinExistence type="inferred from homology"/>
<evidence type="ECO:0000256" key="2">
    <source>
        <dbReference type="ARBA" id="ARBA00022603"/>
    </source>
</evidence>
<accession>A0A5K7NMX9</accession>
<dbReference type="GO" id="GO:0003677">
    <property type="term" value="F:DNA binding"/>
    <property type="evidence" value="ECO:0007669"/>
    <property type="project" value="TreeGrafter"/>
</dbReference>
<dbReference type="PROSITE" id="PS51679">
    <property type="entry name" value="SAM_MT_C5"/>
    <property type="match status" value="1"/>
</dbReference>
<dbReference type="InterPro" id="IPR001525">
    <property type="entry name" value="C5_MeTfrase"/>
</dbReference>
<evidence type="ECO:0000256" key="6">
    <source>
        <dbReference type="RuleBase" id="RU000416"/>
    </source>
</evidence>
<dbReference type="Gene3D" id="3.40.50.150">
    <property type="entry name" value="Vaccinia Virus protein VP39"/>
    <property type="match status" value="1"/>
</dbReference>
<evidence type="ECO:0000313" key="8">
    <source>
        <dbReference type="Proteomes" id="UP000325457"/>
    </source>
</evidence>
<evidence type="ECO:0000256" key="4">
    <source>
        <dbReference type="ARBA" id="ARBA00022691"/>
    </source>
</evidence>
<dbReference type="RefSeq" id="YP_010755516.1">
    <property type="nucleotide sequence ID" value="NC_073471.1"/>
</dbReference>
<dbReference type="InterPro" id="IPR029063">
    <property type="entry name" value="SAM-dependent_MTases_sf"/>
</dbReference>
<dbReference type="Pfam" id="PF00145">
    <property type="entry name" value="DNA_methylase"/>
    <property type="match status" value="1"/>
</dbReference>
<evidence type="ECO:0000256" key="5">
    <source>
        <dbReference type="PROSITE-ProRule" id="PRU01016"/>
    </source>
</evidence>
<evidence type="ECO:0000313" key="7">
    <source>
        <dbReference type="EMBL" id="AZF88223.1"/>
    </source>
</evidence>
<dbReference type="GeneID" id="80020171"/>
<dbReference type="EC" id="2.1.1.37" evidence="1"/>
<keyword evidence="4 5" id="KW-0949">S-adenosyl-L-methionine</keyword>
<feature type="active site" evidence="5">
    <location>
        <position position="79"/>
    </location>
</feature>
<evidence type="ECO:0000256" key="1">
    <source>
        <dbReference type="ARBA" id="ARBA00011975"/>
    </source>
</evidence>
<protein>
    <recommendedName>
        <fullName evidence="1">DNA (cytosine-5-)-methyltransferase</fullName>
        <ecNumber evidence="1">2.1.1.37</ecNumber>
    </recommendedName>
</protein>
<dbReference type="SUPFAM" id="SSF53335">
    <property type="entry name" value="S-adenosyl-L-methionine-dependent methyltransferases"/>
    <property type="match status" value="1"/>
</dbReference>
<keyword evidence="2 5" id="KW-0489">Methyltransferase</keyword>
<evidence type="ECO:0000256" key="3">
    <source>
        <dbReference type="ARBA" id="ARBA00022679"/>
    </source>
</evidence>
<keyword evidence="3 5" id="KW-0808">Transferase</keyword>
<dbReference type="InterPro" id="IPR050390">
    <property type="entry name" value="C5-Methyltransferase"/>
</dbReference>
<keyword evidence="8" id="KW-1185">Reference proteome</keyword>
<organism evidence="7 8">
    <name type="scientific">Rothia phage Spartoi</name>
    <dbReference type="NCBI Taxonomy" id="2483661"/>
    <lineage>
        <taxon>Viruses</taxon>
        <taxon>Duplodnaviria</taxon>
        <taxon>Heunggongvirae</taxon>
        <taxon>Uroviricota</taxon>
        <taxon>Caudoviricetes</taxon>
        <taxon>Spartoivirus</taxon>
        <taxon>Spartoivirus spartoi</taxon>
    </lineage>
</organism>
<reference evidence="7 8" key="1">
    <citation type="submission" date="2018-10" db="EMBL/GenBank/DDBJ databases">
        <authorList>
            <person name="Smith K."/>
            <person name="Ring A."/>
            <person name="Cross T."/>
            <person name="Beshay M."/>
            <person name="Miah F."/>
            <person name="Nowoslaski J."/>
            <person name="Mia S."/>
            <person name="Micha L."/>
            <person name="Baxter C."/>
            <person name="Ahmad Z."/>
            <person name="Sunnen C.N."/>
            <person name="Janetopoulos C."/>
            <person name="Garlena R.A."/>
            <person name="Russell D.A."/>
            <person name="Pope W.H."/>
            <person name="Jacobs-Sera D."/>
            <person name="Hatfull G.F."/>
        </authorList>
    </citation>
    <scope>NUCLEOTIDE SEQUENCE [LARGE SCALE GENOMIC DNA]</scope>
</reference>
<dbReference type="NCBIfam" id="TIGR00675">
    <property type="entry name" value="dcm"/>
    <property type="match status" value="1"/>
</dbReference>
<dbReference type="Proteomes" id="UP000325457">
    <property type="component" value="Segment"/>
</dbReference>
<dbReference type="PANTHER" id="PTHR10629:SF52">
    <property type="entry name" value="DNA (CYTOSINE-5)-METHYLTRANSFERASE 1"/>
    <property type="match status" value="1"/>
</dbReference>
<gene>
    <name evidence="7" type="primary">40</name>
    <name evidence="7" type="ORF">SEA_SPARTOI_40</name>
</gene>
<dbReference type="PANTHER" id="PTHR10629">
    <property type="entry name" value="CYTOSINE-SPECIFIC METHYLTRANSFERASE"/>
    <property type="match status" value="1"/>
</dbReference>